<comment type="caution">
    <text evidence="1">The sequence shown here is derived from an EMBL/GenBank/DDBJ whole genome shotgun (WGS) entry which is preliminary data.</text>
</comment>
<reference evidence="1" key="2">
    <citation type="journal article" date="2014" name="ISME J.">
        <title>Microbial stratification in low pH oxic and suboxic macroscopic growths along an acid mine drainage.</title>
        <authorList>
            <person name="Mendez-Garcia C."/>
            <person name="Mesa V."/>
            <person name="Sprenger R.R."/>
            <person name="Richter M."/>
            <person name="Diez M.S."/>
            <person name="Solano J."/>
            <person name="Bargiela R."/>
            <person name="Golyshina O.V."/>
            <person name="Manteca A."/>
            <person name="Ramos J.L."/>
            <person name="Gallego J.R."/>
            <person name="Llorente I."/>
            <person name="Martins Dos Santos V.A."/>
            <person name="Jensen O.N."/>
            <person name="Pelaez A.I."/>
            <person name="Sanchez J."/>
            <person name="Ferrer M."/>
        </authorList>
    </citation>
    <scope>NUCLEOTIDE SEQUENCE</scope>
</reference>
<dbReference type="InterPro" id="IPR029056">
    <property type="entry name" value="Ribokinase-like"/>
</dbReference>
<proteinExistence type="predicted"/>
<dbReference type="EMBL" id="AUZY01010478">
    <property type="protein sequence ID" value="EQD38534.1"/>
    <property type="molecule type" value="Genomic_DNA"/>
</dbReference>
<dbReference type="Gene3D" id="3.40.1190.20">
    <property type="match status" value="1"/>
</dbReference>
<reference evidence="1" key="1">
    <citation type="submission" date="2013-08" db="EMBL/GenBank/DDBJ databases">
        <authorList>
            <person name="Mendez C."/>
            <person name="Richter M."/>
            <person name="Ferrer M."/>
            <person name="Sanchez J."/>
        </authorList>
    </citation>
    <scope>NUCLEOTIDE SEQUENCE</scope>
</reference>
<accession>T1AC93</accession>
<dbReference type="AlphaFoldDB" id="T1AC93"/>
<sequence>MTPELRIPPTGALDFVSLGALVIRLDPGDVPFQKATECRIHVSGAEYNVAANLASCFGLQTAVASACVDYPIGQLVAERVRAMGVRGMYRWSPHDGARGPNIATVYSDRGFGIRPPVVFYNRAEEAAALLGPGDFDWDEIF</sequence>
<gene>
    <name evidence="1" type="ORF">B1B_15757</name>
</gene>
<dbReference type="SUPFAM" id="SSF53613">
    <property type="entry name" value="Ribokinase-like"/>
    <property type="match status" value="1"/>
</dbReference>
<protein>
    <submittedName>
        <fullName evidence="1">PfkB domain protein</fullName>
    </submittedName>
</protein>
<evidence type="ECO:0000313" key="1">
    <source>
        <dbReference type="EMBL" id="EQD38534.1"/>
    </source>
</evidence>
<organism evidence="1">
    <name type="scientific">mine drainage metagenome</name>
    <dbReference type="NCBI Taxonomy" id="410659"/>
    <lineage>
        <taxon>unclassified sequences</taxon>
        <taxon>metagenomes</taxon>
        <taxon>ecological metagenomes</taxon>
    </lineage>
</organism>
<name>T1AC93_9ZZZZ</name>
<feature type="non-terminal residue" evidence="1">
    <location>
        <position position="141"/>
    </location>
</feature>